<evidence type="ECO:0000256" key="1">
    <source>
        <dbReference type="ARBA" id="ARBA00022801"/>
    </source>
</evidence>
<keyword evidence="4" id="KW-1185">Reference proteome</keyword>
<proteinExistence type="predicted"/>
<dbReference type="SUPFAM" id="SSF51338">
    <property type="entry name" value="Composite domain of metallo-dependent hydrolases"/>
    <property type="match status" value="1"/>
</dbReference>
<name>Q314Z3_OLEA2</name>
<reference evidence="3 4" key="1">
    <citation type="journal article" date="2011" name="J. Bacteriol.">
        <title>Complete genome sequence and updated annotation of Desulfovibrio alaskensis G20.</title>
        <authorList>
            <person name="Hauser L.J."/>
            <person name="Land M.L."/>
            <person name="Brown S.D."/>
            <person name="Larimer F."/>
            <person name="Keller K.L."/>
            <person name="Rapp-Giles B.J."/>
            <person name="Price M.N."/>
            <person name="Lin M."/>
            <person name="Bruce D.C."/>
            <person name="Detter J.C."/>
            <person name="Tapia R."/>
            <person name="Han C.S."/>
            <person name="Goodwin L.A."/>
            <person name="Cheng J.F."/>
            <person name="Pitluck S."/>
            <person name="Copeland A."/>
            <person name="Lucas S."/>
            <person name="Nolan M."/>
            <person name="Lapidus A.L."/>
            <person name="Palumbo A.V."/>
            <person name="Wall J.D."/>
        </authorList>
    </citation>
    <scope>NUCLEOTIDE SEQUENCE [LARGE SCALE GENOMIC DNA]</scope>
    <source>
        <strain evidence="4">ATCC BAA 1058 / DSM 17464 / G20</strain>
    </source>
</reference>
<gene>
    <name evidence="3" type="ordered locus">Dde_0702</name>
</gene>
<dbReference type="Gene3D" id="3.20.20.140">
    <property type="entry name" value="Metal-dependent hydrolases"/>
    <property type="match status" value="1"/>
</dbReference>
<sequence>MGTILLRNATILSMDSERRVFENGDVLVRDDRIAAVGAVDPAEADQADEVVDLTGRMVLPGLVNTHVHTSQQLERGLADDVDLLTWLHDRTWPFESALTEEDQYLSTLACGCELIRSGVTTFAEAGGQHMDATGRAVENLGLRARLCISSMDCGEGLPEGWVRPIQEVLAEQKGLYDRWHGKAGGRIGVWFGLRTIFNCSDELIVATKDMADTLQTGVHMHVAEIQEEVRFARQTRGASTVEHLGALGALGPNLLAVHHVWLTAKEVDLLALHDVKTSHNAAAAMRYLGFAPVPEMLRKGVAVSIGTDGAPSNNHMDMMSEMYLVSLIHKGRHLDPCAVTADKVLEMATVMGARCMLMDDSIGSLSEGMKADLMVVNPRDFGSLPVHDPVSALVGAMYSANVESSMCDGRWLMRDRKVLTVDMEGLLDEIQSRADAVRRRAGIELPPRFPVVRVR</sequence>
<dbReference type="SUPFAM" id="SSF51556">
    <property type="entry name" value="Metallo-dependent hydrolases"/>
    <property type="match status" value="1"/>
</dbReference>
<evidence type="ECO:0000313" key="3">
    <source>
        <dbReference type="EMBL" id="ABB37503.1"/>
    </source>
</evidence>
<dbReference type="InterPro" id="IPR050287">
    <property type="entry name" value="MTA/SAH_deaminase"/>
</dbReference>
<dbReference type="EMBL" id="CP000112">
    <property type="protein sequence ID" value="ABB37503.1"/>
    <property type="molecule type" value="Genomic_DNA"/>
</dbReference>
<protein>
    <submittedName>
        <fullName evidence="3">S-adenosylhomocysteine deaminase</fullName>
        <ecNumber evidence="3">3.5.4.28</ecNumber>
    </submittedName>
</protein>
<dbReference type="HOGENOM" id="CLU_012358_2_1_7"/>
<dbReference type="eggNOG" id="COG0402">
    <property type="taxonomic scope" value="Bacteria"/>
</dbReference>
<dbReference type="GO" id="GO:0050270">
    <property type="term" value="F:S-adenosylhomocysteine deaminase activity"/>
    <property type="evidence" value="ECO:0007669"/>
    <property type="project" value="UniProtKB-EC"/>
</dbReference>
<dbReference type="RefSeq" id="WP_011366786.1">
    <property type="nucleotide sequence ID" value="NC_007519.1"/>
</dbReference>
<feature type="domain" description="Amidohydrolase-related" evidence="2">
    <location>
        <begin position="57"/>
        <end position="411"/>
    </location>
</feature>
<evidence type="ECO:0000313" key="4">
    <source>
        <dbReference type="Proteomes" id="UP000002710"/>
    </source>
</evidence>
<organism evidence="3 4">
    <name type="scientific">Oleidesulfovibrio alaskensis (strain ATCC BAA-1058 / DSM 17464 / G20)</name>
    <name type="common">Desulfovibrio alaskensis</name>
    <dbReference type="NCBI Taxonomy" id="207559"/>
    <lineage>
        <taxon>Bacteria</taxon>
        <taxon>Pseudomonadati</taxon>
        <taxon>Thermodesulfobacteriota</taxon>
        <taxon>Desulfovibrionia</taxon>
        <taxon>Desulfovibrionales</taxon>
        <taxon>Desulfovibrionaceae</taxon>
        <taxon>Oleidesulfovibrio</taxon>
    </lineage>
</organism>
<dbReference type="InterPro" id="IPR011059">
    <property type="entry name" value="Metal-dep_hydrolase_composite"/>
</dbReference>
<accession>Q314Z3</accession>
<dbReference type="Gene3D" id="2.30.40.10">
    <property type="entry name" value="Urease, subunit C, domain 1"/>
    <property type="match status" value="1"/>
</dbReference>
<dbReference type="AlphaFoldDB" id="Q314Z3"/>
<dbReference type="InterPro" id="IPR032466">
    <property type="entry name" value="Metal_Hydrolase"/>
</dbReference>
<keyword evidence="1 3" id="KW-0378">Hydrolase</keyword>
<dbReference type="PANTHER" id="PTHR43794:SF11">
    <property type="entry name" value="AMIDOHYDROLASE-RELATED DOMAIN-CONTAINING PROTEIN"/>
    <property type="match status" value="1"/>
</dbReference>
<dbReference type="STRING" id="207559.Dde_0702"/>
<dbReference type="KEGG" id="dde:Dde_0702"/>
<dbReference type="PANTHER" id="PTHR43794">
    <property type="entry name" value="AMINOHYDROLASE SSNA-RELATED"/>
    <property type="match status" value="1"/>
</dbReference>
<evidence type="ECO:0000259" key="2">
    <source>
        <dbReference type="Pfam" id="PF01979"/>
    </source>
</evidence>
<dbReference type="Pfam" id="PF01979">
    <property type="entry name" value="Amidohydro_1"/>
    <property type="match status" value="1"/>
</dbReference>
<dbReference type="CDD" id="cd01298">
    <property type="entry name" value="ATZ_TRZ_like"/>
    <property type="match status" value="1"/>
</dbReference>
<dbReference type="EC" id="3.5.4.28" evidence="3"/>
<dbReference type="InterPro" id="IPR006680">
    <property type="entry name" value="Amidohydro-rel"/>
</dbReference>
<dbReference type="Proteomes" id="UP000002710">
    <property type="component" value="Chromosome"/>
</dbReference>